<accession>A0A7Y8GZC0</accession>
<name>A0A7Y8GZC0_9BURK</name>
<dbReference type="Pfam" id="PF11142">
    <property type="entry name" value="DUF2917"/>
    <property type="match status" value="1"/>
</dbReference>
<dbReference type="AlphaFoldDB" id="A0A7Y8GZC0"/>
<dbReference type="InterPro" id="IPR021317">
    <property type="entry name" value="DUF2917"/>
</dbReference>
<evidence type="ECO:0000313" key="1">
    <source>
        <dbReference type="EMBL" id="NWF47635.1"/>
    </source>
</evidence>
<proteinExistence type="predicted"/>
<sequence>MAPVLMPLENRMSHPAASLSARCAAIGSWRLHPGHAMSLSPKKTAVLRIFCGQVWVTLGGPYEGALNEQGDRFLGPGDVLAVPAGARLVMEPVAAPGDTGPVHFDWSDAAASAAPSRFAREVVSPTRELGAALGQAGVATARVLRGLLGYSEYLTAGRGRVLGPYEAGHW</sequence>
<dbReference type="Proteomes" id="UP000545507">
    <property type="component" value="Unassembled WGS sequence"/>
</dbReference>
<reference evidence="1 2" key="1">
    <citation type="submission" date="2019-09" db="EMBL/GenBank/DDBJ databases">
        <title>Hydrogenophaga aromatica sp. nov., isolated from a para-xylene-degrading enrichment culture.</title>
        <authorList>
            <person name="Tancsics A."/>
            <person name="Banerjee S."/>
        </authorList>
    </citation>
    <scope>NUCLEOTIDE SEQUENCE [LARGE SCALE GENOMIC DNA]</scope>
    <source>
        <strain evidence="1 2">D2P1</strain>
    </source>
</reference>
<evidence type="ECO:0000313" key="2">
    <source>
        <dbReference type="Proteomes" id="UP000545507"/>
    </source>
</evidence>
<protein>
    <submittedName>
        <fullName evidence="1">DUF2917 domain-containing protein</fullName>
    </submittedName>
</protein>
<gene>
    <name evidence="1" type="ORF">F3K02_20615</name>
</gene>
<keyword evidence="2" id="KW-1185">Reference proteome</keyword>
<organism evidence="1 2">
    <name type="scientific">Hydrogenophaga aromaticivorans</name>
    <dbReference type="NCBI Taxonomy" id="2610898"/>
    <lineage>
        <taxon>Bacteria</taxon>
        <taxon>Pseudomonadati</taxon>
        <taxon>Pseudomonadota</taxon>
        <taxon>Betaproteobacteria</taxon>
        <taxon>Burkholderiales</taxon>
        <taxon>Comamonadaceae</taxon>
        <taxon>Hydrogenophaga</taxon>
    </lineage>
</organism>
<comment type="caution">
    <text evidence="1">The sequence shown here is derived from an EMBL/GenBank/DDBJ whole genome shotgun (WGS) entry which is preliminary data.</text>
</comment>
<dbReference type="EMBL" id="VYGV01000016">
    <property type="protein sequence ID" value="NWF47635.1"/>
    <property type="molecule type" value="Genomic_DNA"/>
</dbReference>